<evidence type="ECO:0000313" key="2">
    <source>
        <dbReference type="EMBL" id="KAH3872716.1"/>
    </source>
</evidence>
<evidence type="ECO:0000313" key="3">
    <source>
        <dbReference type="Proteomes" id="UP000828390"/>
    </source>
</evidence>
<feature type="compositionally biased region" description="Basic and acidic residues" evidence="1">
    <location>
        <begin position="55"/>
        <end position="65"/>
    </location>
</feature>
<reference evidence="2" key="1">
    <citation type="journal article" date="2019" name="bioRxiv">
        <title>The Genome of the Zebra Mussel, Dreissena polymorpha: A Resource for Invasive Species Research.</title>
        <authorList>
            <person name="McCartney M.A."/>
            <person name="Auch B."/>
            <person name="Kono T."/>
            <person name="Mallez S."/>
            <person name="Zhang Y."/>
            <person name="Obille A."/>
            <person name="Becker A."/>
            <person name="Abrahante J.E."/>
            <person name="Garbe J."/>
            <person name="Badalamenti J.P."/>
            <person name="Herman A."/>
            <person name="Mangelson H."/>
            <person name="Liachko I."/>
            <person name="Sullivan S."/>
            <person name="Sone E.D."/>
            <person name="Koren S."/>
            <person name="Silverstein K.A.T."/>
            <person name="Beckman K.B."/>
            <person name="Gohl D.M."/>
        </authorList>
    </citation>
    <scope>NUCLEOTIDE SEQUENCE</scope>
    <source>
        <strain evidence="2">Duluth1</strain>
        <tissue evidence="2">Whole animal</tissue>
    </source>
</reference>
<feature type="compositionally biased region" description="Polar residues" evidence="1">
    <location>
        <begin position="10"/>
        <end position="47"/>
    </location>
</feature>
<name>A0A9D4RL14_DREPO</name>
<organism evidence="2 3">
    <name type="scientific">Dreissena polymorpha</name>
    <name type="common">Zebra mussel</name>
    <name type="synonym">Mytilus polymorpha</name>
    <dbReference type="NCBI Taxonomy" id="45954"/>
    <lineage>
        <taxon>Eukaryota</taxon>
        <taxon>Metazoa</taxon>
        <taxon>Spiralia</taxon>
        <taxon>Lophotrochozoa</taxon>
        <taxon>Mollusca</taxon>
        <taxon>Bivalvia</taxon>
        <taxon>Autobranchia</taxon>
        <taxon>Heteroconchia</taxon>
        <taxon>Euheterodonta</taxon>
        <taxon>Imparidentia</taxon>
        <taxon>Neoheterodontei</taxon>
        <taxon>Myida</taxon>
        <taxon>Dreissenoidea</taxon>
        <taxon>Dreissenidae</taxon>
        <taxon>Dreissena</taxon>
    </lineage>
</organism>
<comment type="caution">
    <text evidence="2">The sequence shown here is derived from an EMBL/GenBank/DDBJ whole genome shotgun (WGS) entry which is preliminary data.</text>
</comment>
<proteinExistence type="predicted"/>
<dbReference type="Proteomes" id="UP000828390">
    <property type="component" value="Unassembled WGS sequence"/>
</dbReference>
<protein>
    <submittedName>
        <fullName evidence="2">Uncharacterized protein</fullName>
    </submittedName>
</protein>
<reference evidence="2" key="2">
    <citation type="submission" date="2020-11" db="EMBL/GenBank/DDBJ databases">
        <authorList>
            <person name="McCartney M.A."/>
            <person name="Auch B."/>
            <person name="Kono T."/>
            <person name="Mallez S."/>
            <person name="Becker A."/>
            <person name="Gohl D.M."/>
            <person name="Silverstein K.A.T."/>
            <person name="Koren S."/>
            <person name="Bechman K.B."/>
            <person name="Herman A."/>
            <person name="Abrahante J.E."/>
            <person name="Garbe J."/>
        </authorList>
    </citation>
    <scope>NUCLEOTIDE SEQUENCE</scope>
    <source>
        <strain evidence="2">Duluth1</strain>
        <tissue evidence="2">Whole animal</tissue>
    </source>
</reference>
<feature type="region of interest" description="Disordered" evidence="1">
    <location>
        <begin position="1"/>
        <end position="65"/>
    </location>
</feature>
<dbReference type="AlphaFoldDB" id="A0A9D4RL14"/>
<accession>A0A9D4RL14</accession>
<dbReference type="EMBL" id="JAIWYP010000002">
    <property type="protein sequence ID" value="KAH3872716.1"/>
    <property type="molecule type" value="Genomic_DNA"/>
</dbReference>
<sequence>MANGDAHASVTKNQEIQNLSVESESVSGTNVESDNVTLGEAVSNQPEGMNIIENVEPKADNSEAS</sequence>
<keyword evidence="3" id="KW-1185">Reference proteome</keyword>
<gene>
    <name evidence="2" type="ORF">DPMN_035937</name>
</gene>
<evidence type="ECO:0000256" key="1">
    <source>
        <dbReference type="SAM" id="MobiDB-lite"/>
    </source>
</evidence>